<dbReference type="PANTHER" id="PTHR46825">
    <property type="entry name" value="D-ALANYL-D-ALANINE-CARBOXYPEPTIDASE/ENDOPEPTIDASE AMPH"/>
    <property type="match status" value="1"/>
</dbReference>
<accession>A0ABR7M7N2</accession>
<dbReference type="InterPro" id="IPR023100">
    <property type="entry name" value="D-aminoacylase_insert_dom_sf"/>
</dbReference>
<dbReference type="Pfam" id="PF00144">
    <property type="entry name" value="Beta-lactamase"/>
    <property type="match status" value="1"/>
</dbReference>
<dbReference type="SUPFAM" id="SSF56601">
    <property type="entry name" value="beta-lactamase/transpeptidase-like"/>
    <property type="match status" value="1"/>
</dbReference>
<dbReference type="GO" id="GO:0016787">
    <property type="term" value="F:hydrolase activity"/>
    <property type="evidence" value="ECO:0007669"/>
    <property type="project" value="UniProtKB-KW"/>
</dbReference>
<dbReference type="SUPFAM" id="SSF51338">
    <property type="entry name" value="Composite domain of metallo-dependent hydrolases"/>
    <property type="match status" value="1"/>
</dbReference>
<keyword evidence="3" id="KW-0732">Signal</keyword>
<dbReference type="Gene3D" id="3.40.710.10">
    <property type="entry name" value="DD-peptidase/beta-lactamase superfamily"/>
    <property type="match status" value="1"/>
</dbReference>
<dbReference type="InterPro" id="IPR012338">
    <property type="entry name" value="Beta-lactam/transpept-like"/>
</dbReference>
<dbReference type="Proteomes" id="UP000765802">
    <property type="component" value="Unassembled WGS sequence"/>
</dbReference>
<sequence>MRKLTVLAFACCLSVYAMSQARSLDSALTALHQSGRFNGVVLYAEKGRPVLSKAYGVADYRSGKPLRLQSPFNLASITKQFVCASVLILHDRGKIGLDDKLQQYLPTIPYDKVTIRQLMTHTSGLPEYFDLFMTHRGSNDTLTNAMLVDLLATHHPAPEFEPGTAWNYCNTNYALLASVVEKLSGVTMETFFQQEIARPLGLKNSYFFRLPATVSNPGQVVGFLEENGKRRVADLTVMDGILGDGNLFSSAEDLLKWEQSLYQSKLIKPATLAQAFEPVKISAAGRDSSYPYGFGWFIDKQKEQFSHTGGWTGFVNIILRDVKNQRTLILLSSGSDGTGLGIARNFFNGAGLTVTPTRLINNVWVIDGTGSPARQASVRLAGDKIMAVGNLKPYSGEEIIDGGGKVLAPGFIDTHSHLEGSLDNKPQALAALNQGITTIVAGQDGYANWIDSLESSIKKTPPAINLATYTGHTALREMVMGENDLHRPSTEAELQKMKELLMAEMKKGSLGLSTGLEYDGAWFSTYHEVLELAKVTAGEHGRYMSHLRSEDINLRDAIDEIIRIGREAKIPVQISHLKIGLKDDWGSAPDILAWLQRARLQGIDITADVYPYEFWRSTLKVLFPKTDYNNLASAEFAVNHSFDPAQSVLVAFKPQPEYRGKTLSEVATLRGTSPAHTLMALIAEAEAYRKKNPDSSGVEGIMGKSMTDADVSAFLSWQHANICSDGSDGGHPRGYGSFTRVLGHYVREKKIMSLENAINKMTALAAEQVGIQRRGVIAPGYFADLVLLDPASVKDNATIQNPMALSDGILKVWVNGEPVFADKQATGKYPGKFLKR</sequence>
<keyword evidence="2" id="KW-0472">Membrane</keyword>
<dbReference type="InterPro" id="IPR001466">
    <property type="entry name" value="Beta-lactam-related"/>
</dbReference>
<dbReference type="InterPro" id="IPR011059">
    <property type="entry name" value="Metal-dep_hydrolase_composite"/>
</dbReference>
<dbReference type="CDD" id="cd01297">
    <property type="entry name" value="D-aminoacylase"/>
    <property type="match status" value="1"/>
</dbReference>
<evidence type="ECO:0000256" key="3">
    <source>
        <dbReference type="SAM" id="SignalP"/>
    </source>
</evidence>
<comment type="caution">
    <text evidence="6">The sequence shown here is derived from an EMBL/GenBank/DDBJ whole genome shotgun (WGS) entry which is preliminary data.</text>
</comment>
<gene>
    <name evidence="6" type="ORF">BC349_08460</name>
</gene>
<dbReference type="InterPro" id="IPR013108">
    <property type="entry name" value="Amidohydro_3"/>
</dbReference>
<feature type="domain" description="Amidohydrolase 3" evidence="5">
    <location>
        <begin position="728"/>
        <end position="820"/>
    </location>
</feature>
<feature type="domain" description="Beta-lactamase-related" evidence="4">
    <location>
        <begin position="25"/>
        <end position="340"/>
    </location>
</feature>
<proteinExistence type="predicted"/>
<dbReference type="Gene3D" id="3.20.20.140">
    <property type="entry name" value="Metal-dependent hydrolases"/>
    <property type="match status" value="1"/>
</dbReference>
<reference evidence="6 7" key="1">
    <citation type="submission" date="2016-07" db="EMBL/GenBank/DDBJ databases">
        <title>Genome analysis of Flavihumibacter stibioxidans YS-17.</title>
        <authorList>
            <person name="Shi K."/>
            <person name="Han Y."/>
            <person name="Wang G."/>
        </authorList>
    </citation>
    <scope>NUCLEOTIDE SEQUENCE [LARGE SCALE GENOMIC DNA]</scope>
    <source>
        <strain evidence="6 7">YS-17</strain>
    </source>
</reference>
<dbReference type="InterPro" id="IPR050491">
    <property type="entry name" value="AmpC-like"/>
</dbReference>
<dbReference type="Pfam" id="PF07969">
    <property type="entry name" value="Amidohydro_3"/>
    <property type="match status" value="2"/>
</dbReference>
<dbReference type="InterPro" id="IPR032466">
    <property type="entry name" value="Metal_Hydrolase"/>
</dbReference>
<evidence type="ECO:0000313" key="6">
    <source>
        <dbReference type="EMBL" id="MBC6491060.1"/>
    </source>
</evidence>
<dbReference type="Gene3D" id="2.30.40.10">
    <property type="entry name" value="Urease, subunit C, domain 1"/>
    <property type="match status" value="1"/>
</dbReference>
<feature type="chain" id="PRO_5046186605" evidence="3">
    <location>
        <begin position="20"/>
        <end position="836"/>
    </location>
</feature>
<protein>
    <submittedName>
        <fullName evidence="6">Serine hydrolase</fullName>
    </submittedName>
</protein>
<dbReference type="PANTHER" id="PTHR46825:SF11">
    <property type="entry name" value="PENICILLIN-BINDING PROTEIN 4"/>
    <property type="match status" value="1"/>
</dbReference>
<comment type="subcellular location">
    <subcellularLocation>
        <location evidence="1">Membrane</location>
    </subcellularLocation>
</comment>
<evidence type="ECO:0000259" key="5">
    <source>
        <dbReference type="Pfam" id="PF07969"/>
    </source>
</evidence>
<dbReference type="EMBL" id="MBUA01000012">
    <property type="protein sequence ID" value="MBC6491060.1"/>
    <property type="molecule type" value="Genomic_DNA"/>
</dbReference>
<dbReference type="SUPFAM" id="SSF51556">
    <property type="entry name" value="Metallo-dependent hydrolases"/>
    <property type="match status" value="1"/>
</dbReference>
<evidence type="ECO:0000313" key="7">
    <source>
        <dbReference type="Proteomes" id="UP000765802"/>
    </source>
</evidence>
<feature type="domain" description="Amidohydrolase 3" evidence="5">
    <location>
        <begin position="398"/>
        <end position="621"/>
    </location>
</feature>
<keyword evidence="7" id="KW-1185">Reference proteome</keyword>
<evidence type="ECO:0000256" key="2">
    <source>
        <dbReference type="ARBA" id="ARBA00023136"/>
    </source>
</evidence>
<keyword evidence="6" id="KW-0378">Hydrolase</keyword>
<dbReference type="Gene3D" id="3.30.1490.130">
    <property type="entry name" value="D-aminoacylase. Domain 3"/>
    <property type="match status" value="1"/>
</dbReference>
<organism evidence="6 7">
    <name type="scientific">Flavihumibacter stibioxidans</name>
    <dbReference type="NCBI Taxonomy" id="1834163"/>
    <lineage>
        <taxon>Bacteria</taxon>
        <taxon>Pseudomonadati</taxon>
        <taxon>Bacteroidota</taxon>
        <taxon>Chitinophagia</taxon>
        <taxon>Chitinophagales</taxon>
        <taxon>Chitinophagaceae</taxon>
        <taxon>Flavihumibacter</taxon>
    </lineage>
</organism>
<evidence type="ECO:0000256" key="1">
    <source>
        <dbReference type="ARBA" id="ARBA00004370"/>
    </source>
</evidence>
<feature type="signal peptide" evidence="3">
    <location>
        <begin position="1"/>
        <end position="19"/>
    </location>
</feature>
<evidence type="ECO:0000259" key="4">
    <source>
        <dbReference type="Pfam" id="PF00144"/>
    </source>
</evidence>
<name>A0ABR7M7N2_9BACT</name>
<dbReference type="RefSeq" id="WP_187256387.1">
    <property type="nucleotide sequence ID" value="NZ_JBHULF010000014.1"/>
</dbReference>